<accession>M2BVU4</accession>
<feature type="domain" description="Glycosyltransferase 2-like" evidence="1">
    <location>
        <begin position="89"/>
        <end position="128"/>
    </location>
</feature>
<dbReference type="PATRIC" id="fig|999431.4.peg.2103"/>
<dbReference type="Gene3D" id="3.90.550.10">
    <property type="entry name" value="Spore Coat Polysaccharide Biosynthesis Protein SpsA, Chain A"/>
    <property type="match status" value="1"/>
</dbReference>
<dbReference type="RefSeq" id="WP_002689383.1">
    <property type="nucleotide sequence ID" value="NZ_CM001794.1"/>
</dbReference>
<comment type="caution">
    <text evidence="2">The sequence shown here is derived from an EMBL/GenBank/DDBJ whole genome shotgun (WGS) entry which is preliminary data.</text>
</comment>
<dbReference type="HOGENOM" id="CLU_834040_0_0_12"/>
<dbReference type="InterPro" id="IPR029044">
    <property type="entry name" value="Nucleotide-diphossugar_trans"/>
</dbReference>
<reference evidence="2" key="1">
    <citation type="submission" date="2012-01" db="EMBL/GenBank/DDBJ databases">
        <title>The Genome Sequence of Treponema denticola H1-T.</title>
        <authorList>
            <consortium name="The Broad Institute Genome Sequencing Platform"/>
            <person name="Earl A."/>
            <person name="Ward D."/>
            <person name="Feldgarden M."/>
            <person name="Gevers D."/>
            <person name="Blanton J.M."/>
            <person name="Fenno C.J."/>
            <person name="Baranova O.V."/>
            <person name="Mathney J."/>
            <person name="Dewhirst F.E."/>
            <person name="Izard J."/>
            <person name="Young S.K."/>
            <person name="Zeng Q."/>
            <person name="Gargeya S."/>
            <person name="Fitzgerald M."/>
            <person name="Haas B."/>
            <person name="Abouelleil A."/>
            <person name="Alvarado L."/>
            <person name="Arachchi H.M."/>
            <person name="Berlin A."/>
            <person name="Chapman S.B."/>
            <person name="Gearin G."/>
            <person name="Goldberg J."/>
            <person name="Griggs A."/>
            <person name="Gujja S."/>
            <person name="Hansen M."/>
            <person name="Heiman D."/>
            <person name="Howarth C."/>
            <person name="Larimer J."/>
            <person name="Lui A."/>
            <person name="MacDonald P.J.P."/>
            <person name="McCowen C."/>
            <person name="Montmayeur A."/>
            <person name="Murphy C."/>
            <person name="Neiman D."/>
            <person name="Pearson M."/>
            <person name="Priest M."/>
            <person name="Roberts A."/>
            <person name="Saif S."/>
            <person name="Shea T."/>
            <person name="Sisk P."/>
            <person name="Stolte C."/>
            <person name="Sykes S."/>
            <person name="Wortman J."/>
            <person name="Nusbaum C."/>
            <person name="Birren B."/>
        </authorList>
    </citation>
    <scope>NUCLEOTIDE SEQUENCE [LARGE SCALE GENOMIC DNA]</scope>
    <source>
        <strain evidence="2">H1-T</strain>
    </source>
</reference>
<evidence type="ECO:0000313" key="2">
    <source>
        <dbReference type="EMBL" id="EMB29162.1"/>
    </source>
</evidence>
<organism evidence="2">
    <name type="scientific">Treponema denticola H1-T</name>
    <dbReference type="NCBI Taxonomy" id="999431"/>
    <lineage>
        <taxon>Bacteria</taxon>
        <taxon>Pseudomonadati</taxon>
        <taxon>Spirochaetota</taxon>
        <taxon>Spirochaetia</taxon>
        <taxon>Spirochaetales</taxon>
        <taxon>Treponemataceae</taxon>
        <taxon>Treponema</taxon>
    </lineage>
</organism>
<dbReference type="AlphaFoldDB" id="M2BVU4"/>
<dbReference type="Proteomes" id="UP000011708">
    <property type="component" value="Chromosome"/>
</dbReference>
<dbReference type="Pfam" id="PF00535">
    <property type="entry name" value="Glycos_transf_2"/>
    <property type="match status" value="1"/>
</dbReference>
<dbReference type="SUPFAM" id="SSF53448">
    <property type="entry name" value="Nucleotide-diphospho-sugar transferases"/>
    <property type="match status" value="1"/>
</dbReference>
<sequence>MAKISIVSLIYRSSRLADLFYNSLLTHTPLLKTGEAEFFFIANDPSKEVLDFLKEKKYPYKLNINEVKSTKQLFSNGYAKPEYMARVYRGYNQGIMQASGQQVVLVNSDNFFSPDWLENLLKYSAAKNIVSSTLIEPGHPKHGVFPTAIQKNFGNTIDNYNEKEFIQYAKTIKMTGVVSGGAYMPCVLYKDLAIYAGLYPEGNLAGKDFETVKEYGDIYFFKKLENLGVKHYTALDSIVYHLKEGEKDAAPASETPLLDIGDRLEQYPTLPCITNRDFLLHLYPTNNHTVILDSFLQEESQKENSKKGKLILVKKILPNWLKNILKKLYMRLK</sequence>
<gene>
    <name evidence="2" type="ORF">HMPREF9725_02032</name>
</gene>
<protein>
    <recommendedName>
        <fullName evidence="1">Glycosyltransferase 2-like domain-containing protein</fullName>
    </recommendedName>
</protein>
<proteinExistence type="predicted"/>
<evidence type="ECO:0000259" key="1">
    <source>
        <dbReference type="Pfam" id="PF00535"/>
    </source>
</evidence>
<dbReference type="EMBL" id="AGDW01000022">
    <property type="protein sequence ID" value="EMB29162.1"/>
    <property type="molecule type" value="Genomic_DNA"/>
</dbReference>
<dbReference type="InterPro" id="IPR001173">
    <property type="entry name" value="Glyco_trans_2-like"/>
</dbReference>
<name>M2BVU4_TREDN</name>